<dbReference type="EMBL" id="BAABWN010000012">
    <property type="protein sequence ID" value="GAA6169427.1"/>
    <property type="molecule type" value="Genomic_DNA"/>
</dbReference>
<gene>
    <name evidence="3" type="ORF">NBRC116591_32380</name>
</gene>
<proteinExistence type="predicted"/>
<dbReference type="Pfam" id="PF10675">
    <property type="entry name" value="DUF2489"/>
    <property type="match status" value="1"/>
</dbReference>
<name>A0ABQ0AD01_9GAMM</name>
<evidence type="ECO:0000313" key="4">
    <source>
        <dbReference type="Proteomes" id="UP001465153"/>
    </source>
</evidence>
<feature type="domain" description="DUF2489" evidence="2">
    <location>
        <begin position="40"/>
        <end position="172"/>
    </location>
</feature>
<evidence type="ECO:0000313" key="3">
    <source>
        <dbReference type="EMBL" id="GAA6169427.1"/>
    </source>
</evidence>
<reference evidence="3 4" key="1">
    <citation type="submission" date="2024-04" db="EMBL/GenBank/DDBJ databases">
        <title>Draft genome sequence of Sessilibacter corallicola NBRC 116591.</title>
        <authorList>
            <person name="Miyakawa T."/>
            <person name="Kusuya Y."/>
            <person name="Miura T."/>
        </authorList>
    </citation>
    <scope>NUCLEOTIDE SEQUENCE [LARGE SCALE GENOMIC DNA]</scope>
    <source>
        <strain evidence="3 4">KU-00831-HH</strain>
    </source>
</reference>
<organism evidence="3 4">
    <name type="scientific">Sessilibacter corallicola</name>
    <dbReference type="NCBI Taxonomy" id="2904075"/>
    <lineage>
        <taxon>Bacteria</taxon>
        <taxon>Pseudomonadati</taxon>
        <taxon>Pseudomonadota</taxon>
        <taxon>Gammaproteobacteria</taxon>
        <taxon>Cellvibrionales</taxon>
        <taxon>Cellvibrionaceae</taxon>
        <taxon>Sessilibacter</taxon>
    </lineage>
</organism>
<evidence type="ECO:0000256" key="1">
    <source>
        <dbReference type="SAM" id="Phobius"/>
    </source>
</evidence>
<keyword evidence="1" id="KW-1133">Transmembrane helix</keyword>
<feature type="transmembrane region" description="Helical" evidence="1">
    <location>
        <begin position="26"/>
        <end position="51"/>
    </location>
</feature>
<protein>
    <recommendedName>
        <fullName evidence="2">DUF2489 domain-containing protein</fullName>
    </recommendedName>
</protein>
<comment type="caution">
    <text evidence="3">The sequence shown here is derived from an EMBL/GenBank/DDBJ whole genome shotgun (WGS) entry which is preliminary data.</text>
</comment>
<evidence type="ECO:0000259" key="2">
    <source>
        <dbReference type="Pfam" id="PF10675"/>
    </source>
</evidence>
<dbReference type="Proteomes" id="UP001465153">
    <property type="component" value="Unassembled WGS sequence"/>
</dbReference>
<sequence>MDFVGQLSRAYGILRSRFELRKVMAMYLYILLAIGIVIVLGLSAVAGYYLWQLHLQRKQLSQVEAEQERVLQEQRKRLNNSIQRLAQGVIGEQLTKTEAAIRIRVLLDGLGVDDEVRKEYTAFYILAGKTDHIPILEEWKKLPSKEKKKFDKERESLEKEYGDFVLDAAQRILGKTF</sequence>
<keyword evidence="1" id="KW-0812">Transmembrane</keyword>
<dbReference type="InterPro" id="IPR019617">
    <property type="entry name" value="DUF2489"/>
</dbReference>
<keyword evidence="1" id="KW-0472">Membrane</keyword>
<accession>A0ABQ0AD01</accession>
<keyword evidence="4" id="KW-1185">Reference proteome</keyword>
<dbReference type="RefSeq" id="WP_353303954.1">
    <property type="nucleotide sequence ID" value="NZ_BAABWN010000012.1"/>
</dbReference>